<gene>
    <name evidence="1" type="ORF">ATK86_5503</name>
</gene>
<dbReference type="AlphaFoldDB" id="A0A2N3VHE3"/>
<proteinExistence type="predicted"/>
<dbReference type="EMBL" id="PJMW01000002">
    <property type="protein sequence ID" value="PKV81057.1"/>
    <property type="molecule type" value="Genomic_DNA"/>
</dbReference>
<dbReference type="RefSeq" id="WP_101466877.1">
    <property type="nucleotide sequence ID" value="NZ_PJMW01000002.1"/>
</dbReference>
<protein>
    <submittedName>
        <fullName evidence="1">Uncharacterized protein</fullName>
    </submittedName>
</protein>
<comment type="caution">
    <text evidence="1">The sequence shown here is derived from an EMBL/GenBank/DDBJ whole genome shotgun (WGS) entry which is preliminary data.</text>
</comment>
<dbReference type="OrthoDB" id="4555805at2"/>
<dbReference type="Proteomes" id="UP000233766">
    <property type="component" value="Unassembled WGS sequence"/>
</dbReference>
<keyword evidence="2" id="KW-1185">Reference proteome</keyword>
<sequence>MRAYGLVSSDVSEDTSADIAAVEAMARKWRLDMGRVDVKSAGALSSTVALLHDSGFDIVVVPSERHVHDFMAALRRSVAVWAADRQMCWPHSGGRPRLITRPGRSSGPDVMTVAAAVERVVHIRVRFPGYTDLAFDYWARESAAVAFAEAVATRLQVRIDNLLSAAKAPLPCADLWP</sequence>
<accession>A0A2N3VHE3</accession>
<evidence type="ECO:0000313" key="2">
    <source>
        <dbReference type="Proteomes" id="UP000233766"/>
    </source>
</evidence>
<evidence type="ECO:0000313" key="1">
    <source>
        <dbReference type="EMBL" id="PKV81057.1"/>
    </source>
</evidence>
<name>A0A2N3VHE3_9NOCA</name>
<reference evidence="1 2" key="1">
    <citation type="submission" date="2017-12" db="EMBL/GenBank/DDBJ databases">
        <title>Sequencing the genomes of 1000 Actinobacteria strains.</title>
        <authorList>
            <person name="Klenk H.-P."/>
        </authorList>
    </citation>
    <scope>NUCLEOTIDE SEQUENCE [LARGE SCALE GENOMIC DNA]</scope>
    <source>
        <strain evidence="1 2">DSM 44489</strain>
    </source>
</reference>
<organism evidence="1 2">
    <name type="scientific">Nocardia fluminea</name>
    <dbReference type="NCBI Taxonomy" id="134984"/>
    <lineage>
        <taxon>Bacteria</taxon>
        <taxon>Bacillati</taxon>
        <taxon>Actinomycetota</taxon>
        <taxon>Actinomycetes</taxon>
        <taxon>Mycobacteriales</taxon>
        <taxon>Nocardiaceae</taxon>
        <taxon>Nocardia</taxon>
    </lineage>
</organism>